<dbReference type="AlphaFoldDB" id="A0A4P6JWZ3"/>
<name>A0A4P6JWZ3_KTERU</name>
<protein>
    <submittedName>
        <fullName evidence="1">Uncharacterized protein</fullName>
    </submittedName>
</protein>
<proteinExistence type="predicted"/>
<gene>
    <name evidence="1" type="ORF">EPA93_29430</name>
</gene>
<sequence>MNTTAKEQTERIVSVLRALNASMQLSDCMEDAEIIGRSFRLYEICLDYLRRQNVAFIYDEDQSMYILLSRESI</sequence>
<dbReference type="RefSeq" id="WP_129890946.1">
    <property type="nucleotide sequence ID" value="NZ_CP035758.1"/>
</dbReference>
<accession>A0A4P6JWZ3</accession>
<dbReference type="KEGG" id="kbs:EPA93_29430"/>
<keyword evidence="2" id="KW-1185">Reference proteome</keyword>
<dbReference type="EMBL" id="CP035758">
    <property type="protein sequence ID" value="QBD79880.1"/>
    <property type="molecule type" value="Genomic_DNA"/>
</dbReference>
<organism evidence="1 2">
    <name type="scientific">Ktedonosporobacter rubrisoli</name>
    <dbReference type="NCBI Taxonomy" id="2509675"/>
    <lineage>
        <taxon>Bacteria</taxon>
        <taxon>Bacillati</taxon>
        <taxon>Chloroflexota</taxon>
        <taxon>Ktedonobacteria</taxon>
        <taxon>Ktedonobacterales</taxon>
        <taxon>Ktedonosporobacteraceae</taxon>
        <taxon>Ktedonosporobacter</taxon>
    </lineage>
</organism>
<dbReference type="Proteomes" id="UP000290365">
    <property type="component" value="Chromosome"/>
</dbReference>
<evidence type="ECO:0000313" key="2">
    <source>
        <dbReference type="Proteomes" id="UP000290365"/>
    </source>
</evidence>
<evidence type="ECO:0000313" key="1">
    <source>
        <dbReference type="EMBL" id="QBD79880.1"/>
    </source>
</evidence>
<reference evidence="1 2" key="1">
    <citation type="submission" date="2019-01" db="EMBL/GenBank/DDBJ databases">
        <title>Ktedonosporobacter rubrisoli SCAWS-G2.</title>
        <authorList>
            <person name="Huang Y."/>
            <person name="Yan B."/>
        </authorList>
    </citation>
    <scope>NUCLEOTIDE SEQUENCE [LARGE SCALE GENOMIC DNA]</scope>
    <source>
        <strain evidence="1 2">SCAWS-G2</strain>
    </source>
</reference>